<dbReference type="GO" id="GO:0050660">
    <property type="term" value="F:flavin adenine dinucleotide binding"/>
    <property type="evidence" value="ECO:0007669"/>
    <property type="project" value="TreeGrafter"/>
</dbReference>
<organism evidence="2 3">
    <name type="scientific">Candidatus Tanganyikabacteria bacterium</name>
    <dbReference type="NCBI Taxonomy" id="2961651"/>
    <lineage>
        <taxon>Bacteria</taxon>
        <taxon>Bacillati</taxon>
        <taxon>Candidatus Sericytochromatia</taxon>
        <taxon>Candidatus Tanganyikabacteria</taxon>
    </lineage>
</organism>
<comment type="caution">
    <text evidence="2">The sequence shown here is derived from an EMBL/GenBank/DDBJ whole genome shotgun (WGS) entry which is preliminary data.</text>
</comment>
<dbReference type="AlphaFoldDB" id="A0A937X1V5"/>
<dbReference type="PANTHER" id="PTHR21197:SF0">
    <property type="entry name" value="UDP-GALACTOPYRANOSE MUTASE"/>
    <property type="match status" value="1"/>
</dbReference>
<dbReference type="InterPro" id="IPR002937">
    <property type="entry name" value="Amino_oxidase"/>
</dbReference>
<accession>A0A937X1V5</accession>
<protein>
    <submittedName>
        <fullName evidence="2">FAD-dependent oxidoreductase</fullName>
    </submittedName>
</protein>
<reference evidence="2 3" key="1">
    <citation type="submission" date="2019-03" db="EMBL/GenBank/DDBJ databases">
        <title>Lake Tanganyika Metagenome-Assembled Genomes (MAGs).</title>
        <authorList>
            <person name="Tran P."/>
        </authorList>
    </citation>
    <scope>NUCLEOTIDE SEQUENCE [LARGE SCALE GENOMIC DNA]</scope>
    <source>
        <strain evidence="2">K_DeepCast_65m_m2_236</strain>
    </source>
</reference>
<sequence>MKDRACLQVSPASRPESVAVIGAGPAGLTAALKLAAAGISVELFEAGPRVGGMAQSFDLWNQRVDMGPHRFFSSDTRVNEVWLEAVGQDYAMVDRLTRIYYRGKFFFYPLKPFNALLNLGPFEAIRCFMSYAKQRMAPEPTDDSFEGWVVSRFGRRLFEIFFKTYSEKLWGIPCTKLDADFAAQRIKKLSLFEAVKNALFKGKGNMHKTLVDRFAYPTSGAGLVYERMAERFEALGGKLHVKRPVRRVVDENGVIVGIELEDGEFRRFDHVVSTMPLTLLVSRLAEVPTDVLEAARGLRFRNTILVYLRVEAERVFPDNWLYIHSPELKTGRVTNFRNWLPSLYGAERSSILALEYWCDDEDALWEAKDDALVDLASTEIRKTGLIGNPAIAGGYVRRVPRCYPIYERGYKTKVDVLRDYLEKLRGLSVIGRYGAFKYNNQDHSILMGLLVAENLVSGTTHDLWSVNTDYENYQESSVITETGLERQQTPVGAA</sequence>
<dbReference type="GO" id="GO:0016491">
    <property type="term" value="F:oxidoreductase activity"/>
    <property type="evidence" value="ECO:0007669"/>
    <property type="project" value="InterPro"/>
</dbReference>
<feature type="domain" description="Amine oxidase" evidence="1">
    <location>
        <begin position="26"/>
        <end position="382"/>
    </location>
</feature>
<dbReference type="Gene3D" id="3.50.50.60">
    <property type="entry name" value="FAD/NAD(P)-binding domain"/>
    <property type="match status" value="1"/>
</dbReference>
<name>A0A937X1V5_9BACT</name>
<dbReference type="PANTHER" id="PTHR21197">
    <property type="entry name" value="UDP-GALACTOPYRANOSE MUTASE"/>
    <property type="match status" value="1"/>
</dbReference>
<evidence type="ECO:0000259" key="1">
    <source>
        <dbReference type="Pfam" id="PF01593"/>
    </source>
</evidence>
<evidence type="ECO:0000313" key="2">
    <source>
        <dbReference type="EMBL" id="MBM3274466.1"/>
    </source>
</evidence>
<dbReference type="PRINTS" id="PR00419">
    <property type="entry name" value="ADXRDTASE"/>
</dbReference>
<dbReference type="Proteomes" id="UP000703893">
    <property type="component" value="Unassembled WGS sequence"/>
</dbReference>
<dbReference type="Pfam" id="PF01593">
    <property type="entry name" value="Amino_oxidase"/>
    <property type="match status" value="1"/>
</dbReference>
<dbReference type="SUPFAM" id="SSF51905">
    <property type="entry name" value="FAD/NAD(P)-binding domain"/>
    <property type="match status" value="1"/>
</dbReference>
<dbReference type="GO" id="GO:0008767">
    <property type="term" value="F:UDP-galactopyranose mutase activity"/>
    <property type="evidence" value="ECO:0007669"/>
    <property type="project" value="TreeGrafter"/>
</dbReference>
<dbReference type="InterPro" id="IPR036188">
    <property type="entry name" value="FAD/NAD-bd_sf"/>
</dbReference>
<gene>
    <name evidence="2" type="ORF">FJZ00_04900</name>
</gene>
<dbReference type="NCBIfam" id="NF005548">
    <property type="entry name" value="PRK07208.1-4"/>
    <property type="match status" value="1"/>
</dbReference>
<dbReference type="EMBL" id="VGJX01000224">
    <property type="protein sequence ID" value="MBM3274466.1"/>
    <property type="molecule type" value="Genomic_DNA"/>
</dbReference>
<dbReference type="GO" id="GO:0005829">
    <property type="term" value="C:cytosol"/>
    <property type="evidence" value="ECO:0007669"/>
    <property type="project" value="TreeGrafter"/>
</dbReference>
<evidence type="ECO:0000313" key="3">
    <source>
        <dbReference type="Proteomes" id="UP000703893"/>
    </source>
</evidence>
<proteinExistence type="predicted"/>